<evidence type="ECO:0000256" key="1">
    <source>
        <dbReference type="SAM" id="MobiDB-lite"/>
    </source>
</evidence>
<keyword evidence="3" id="KW-1185">Reference proteome</keyword>
<dbReference type="EMBL" id="JBHRYJ010000002">
    <property type="protein sequence ID" value="MFC3676286.1"/>
    <property type="molecule type" value="Genomic_DNA"/>
</dbReference>
<comment type="caution">
    <text evidence="2">The sequence shown here is derived from an EMBL/GenBank/DDBJ whole genome shotgun (WGS) entry which is preliminary data.</text>
</comment>
<proteinExistence type="predicted"/>
<feature type="region of interest" description="Disordered" evidence="1">
    <location>
        <begin position="15"/>
        <end position="91"/>
    </location>
</feature>
<protein>
    <submittedName>
        <fullName evidence="2">Uncharacterized protein</fullName>
    </submittedName>
</protein>
<sequence length="99" mass="9521">MAIAPSNNLLSALSQLQGASRPAGSAAPRGATAGTQRASFSGQITGPAPTAPTASASAPSPVAPAPSAGGSSAPVQSLPRQTPIPSRGGYLGQYVNIVV</sequence>
<evidence type="ECO:0000313" key="3">
    <source>
        <dbReference type="Proteomes" id="UP001595711"/>
    </source>
</evidence>
<feature type="compositionally biased region" description="Low complexity" evidence="1">
    <location>
        <begin position="45"/>
        <end position="75"/>
    </location>
</feature>
<gene>
    <name evidence="2" type="ORF">ACFOOQ_12075</name>
</gene>
<evidence type="ECO:0000313" key="2">
    <source>
        <dbReference type="EMBL" id="MFC3676286.1"/>
    </source>
</evidence>
<organism evidence="2 3">
    <name type="scientific">Ferrovibrio xuzhouensis</name>
    <dbReference type="NCBI Taxonomy" id="1576914"/>
    <lineage>
        <taxon>Bacteria</taxon>
        <taxon>Pseudomonadati</taxon>
        <taxon>Pseudomonadota</taxon>
        <taxon>Alphaproteobacteria</taxon>
        <taxon>Rhodospirillales</taxon>
        <taxon>Rhodospirillaceae</taxon>
        <taxon>Ferrovibrio</taxon>
    </lineage>
</organism>
<feature type="compositionally biased region" description="Polar residues" evidence="1">
    <location>
        <begin position="33"/>
        <end position="44"/>
    </location>
</feature>
<dbReference type="RefSeq" id="WP_379726611.1">
    <property type="nucleotide sequence ID" value="NZ_JBHRYJ010000002.1"/>
</dbReference>
<dbReference type="Proteomes" id="UP001595711">
    <property type="component" value="Unassembled WGS sequence"/>
</dbReference>
<name>A0ABV7VFM4_9PROT</name>
<reference evidence="3" key="1">
    <citation type="journal article" date="2019" name="Int. J. Syst. Evol. Microbiol.">
        <title>The Global Catalogue of Microorganisms (GCM) 10K type strain sequencing project: providing services to taxonomists for standard genome sequencing and annotation.</title>
        <authorList>
            <consortium name="The Broad Institute Genomics Platform"/>
            <consortium name="The Broad Institute Genome Sequencing Center for Infectious Disease"/>
            <person name="Wu L."/>
            <person name="Ma J."/>
        </authorList>
    </citation>
    <scope>NUCLEOTIDE SEQUENCE [LARGE SCALE GENOMIC DNA]</scope>
    <source>
        <strain evidence="3">KCTC 42182</strain>
    </source>
</reference>
<accession>A0ABV7VFM4</accession>